<protein>
    <submittedName>
        <fullName evidence="3">Anti-anti-sigma factor</fullName>
    </submittedName>
</protein>
<evidence type="ECO:0000313" key="3">
    <source>
        <dbReference type="EMBL" id="MCX2981849.1"/>
    </source>
</evidence>
<dbReference type="PANTHER" id="PTHR38104:SF1">
    <property type="entry name" value="ANTI-SIGMA-E FACTOR RSEA"/>
    <property type="match status" value="1"/>
</dbReference>
<dbReference type="EMBL" id="SHNN01000002">
    <property type="protein sequence ID" value="MCX2981849.1"/>
    <property type="molecule type" value="Genomic_DNA"/>
</dbReference>
<keyword evidence="1" id="KW-0812">Transmembrane</keyword>
<dbReference type="InterPro" id="IPR052383">
    <property type="entry name" value="Anti-sigma-E_RseA-like"/>
</dbReference>
<feature type="domain" description="Anti sigma-E protein RseA N-terminal" evidence="2">
    <location>
        <begin position="6"/>
        <end position="80"/>
    </location>
</feature>
<dbReference type="SUPFAM" id="SSF89069">
    <property type="entry name" value="N-terminal, cytoplasmic domain of anti-sigmaE factor RseA"/>
    <property type="match status" value="1"/>
</dbReference>
<keyword evidence="1" id="KW-0472">Membrane</keyword>
<dbReference type="Pfam" id="PF03872">
    <property type="entry name" value="RseA_N"/>
    <property type="match status" value="1"/>
</dbReference>
<keyword evidence="4" id="KW-1185">Reference proteome</keyword>
<feature type="transmembrane region" description="Helical" evidence="1">
    <location>
        <begin position="97"/>
        <end position="117"/>
    </location>
</feature>
<dbReference type="Proteomes" id="UP001143362">
    <property type="component" value="Unassembled WGS sequence"/>
</dbReference>
<comment type="caution">
    <text evidence="3">The sequence shown here is derived from an EMBL/GenBank/DDBJ whole genome shotgun (WGS) entry which is preliminary data.</text>
</comment>
<accession>A0ABT3THV1</accession>
<keyword evidence="1" id="KW-1133">Transmembrane helix</keyword>
<dbReference type="RefSeq" id="WP_279245843.1">
    <property type="nucleotide sequence ID" value="NZ_SHNN01000002.1"/>
</dbReference>
<proteinExistence type="predicted"/>
<name>A0ABT3THV1_9GAMM</name>
<dbReference type="CDD" id="cd16328">
    <property type="entry name" value="RseA_N"/>
    <property type="match status" value="1"/>
</dbReference>
<dbReference type="InterPro" id="IPR036147">
    <property type="entry name" value="Anti-sigma_E_RseA_N_sf"/>
</dbReference>
<sequence length="211" mass="21853">MNERMQESLSALMDDEANELELQRLLKHSDAGELRSAWARMHGASAVVRGDRDAALLSPKFADLAFADGVAAGLDGESDVESANAGSGFVSTALRPLASFAVAASVFAVVLVVSQFYGLGPDAADAVGSQQIANQVSTVGPVNALGGAAMTASFGGQTVVAQPAVAVGYDQIARKRLQRYLVPHTDAASLNTPQGMMPYARVASFPVDAQD</sequence>
<evidence type="ECO:0000256" key="1">
    <source>
        <dbReference type="SAM" id="Phobius"/>
    </source>
</evidence>
<dbReference type="Gene3D" id="1.10.10.880">
    <property type="entry name" value="Anti sigma-E protein RseA, N-terminal domain"/>
    <property type="match status" value="1"/>
</dbReference>
<reference evidence="3" key="1">
    <citation type="submission" date="2019-02" db="EMBL/GenBank/DDBJ databases">
        <authorList>
            <person name="Li S.-H."/>
        </authorList>
    </citation>
    <scope>NUCLEOTIDE SEQUENCE</scope>
    <source>
        <strain evidence="3">IMCC14734</strain>
    </source>
</reference>
<evidence type="ECO:0000259" key="2">
    <source>
        <dbReference type="Pfam" id="PF03872"/>
    </source>
</evidence>
<organism evidence="3 4">
    <name type="scientific">Candidatus Litorirhabdus singularis</name>
    <dbReference type="NCBI Taxonomy" id="2518993"/>
    <lineage>
        <taxon>Bacteria</taxon>
        <taxon>Pseudomonadati</taxon>
        <taxon>Pseudomonadota</taxon>
        <taxon>Gammaproteobacteria</taxon>
        <taxon>Cellvibrionales</taxon>
        <taxon>Halieaceae</taxon>
        <taxon>Candidatus Litorirhabdus</taxon>
    </lineage>
</organism>
<evidence type="ECO:0000313" key="4">
    <source>
        <dbReference type="Proteomes" id="UP001143362"/>
    </source>
</evidence>
<dbReference type="InterPro" id="IPR005572">
    <property type="entry name" value="Anti-sigma_E_RseA_N"/>
</dbReference>
<dbReference type="PANTHER" id="PTHR38104">
    <property type="match status" value="1"/>
</dbReference>
<gene>
    <name evidence="3" type="ORF">EYC98_13380</name>
</gene>